<feature type="transmembrane region" description="Helical" evidence="6">
    <location>
        <begin position="225"/>
        <end position="245"/>
    </location>
</feature>
<keyword evidence="5 6" id="KW-0472">Membrane</keyword>
<dbReference type="PANTHER" id="PTHR30213">
    <property type="entry name" value="INNER MEMBRANE PROTEIN YHJD"/>
    <property type="match status" value="1"/>
</dbReference>
<sequence>MQKRTLPKHREKYERRVLLSSSLRHKITVSRYKNISLYEIILKAFIKTILWFVIPKKNKLNKNKNEELINLTYNKISSREFAFIPASTSFTLFISFIPIIAIILGMLRITSTDLDLQFIDLVLAKIIPGFSNDYNVWNSDSTPKITVFIIFFFSALWMGAGGFANIVYTQSYIYSHKTFGNFLTNRLKGFLLVLIISITLYLSALSYLGIVNIFGIAHERWSSNILLFIWIVITIFIIISLIFKFGPKFKLSWKQIAPGLLLTTLPISLITSVFGGLGGYLNYDKFGILGAILYLLLYIFIFVYLVYLGIITNAAYLKTYFTTKTDNKFNFLNWFNRIKR</sequence>
<accession>A0AAJ1UWP3</accession>
<organism evidence="7 8">
    <name type="scientific">Mycoplasma phocimorsus</name>
    <dbReference type="NCBI Taxonomy" id="3045839"/>
    <lineage>
        <taxon>Bacteria</taxon>
        <taxon>Bacillati</taxon>
        <taxon>Mycoplasmatota</taxon>
        <taxon>Mollicutes</taxon>
        <taxon>Mycoplasmataceae</taxon>
        <taxon>Mycoplasma</taxon>
    </lineage>
</organism>
<dbReference type="RefSeq" id="WP_283823460.1">
    <property type="nucleotide sequence ID" value="NZ_JASDAY010000016.1"/>
</dbReference>
<feature type="transmembrane region" description="Helical" evidence="6">
    <location>
        <begin position="189"/>
        <end position="213"/>
    </location>
</feature>
<feature type="transmembrane region" description="Helical" evidence="6">
    <location>
        <begin position="81"/>
        <end position="107"/>
    </location>
</feature>
<keyword evidence="3 6" id="KW-0812">Transmembrane</keyword>
<feature type="transmembrane region" description="Helical" evidence="6">
    <location>
        <begin position="257"/>
        <end position="280"/>
    </location>
</feature>
<evidence type="ECO:0000256" key="1">
    <source>
        <dbReference type="ARBA" id="ARBA00004651"/>
    </source>
</evidence>
<dbReference type="Pfam" id="PF03631">
    <property type="entry name" value="Virul_fac_BrkB"/>
    <property type="match status" value="1"/>
</dbReference>
<evidence type="ECO:0000256" key="3">
    <source>
        <dbReference type="ARBA" id="ARBA00022692"/>
    </source>
</evidence>
<keyword evidence="2" id="KW-1003">Cell membrane</keyword>
<evidence type="ECO:0000256" key="5">
    <source>
        <dbReference type="ARBA" id="ARBA00023136"/>
    </source>
</evidence>
<feature type="transmembrane region" description="Helical" evidence="6">
    <location>
        <begin position="145"/>
        <end position="168"/>
    </location>
</feature>
<evidence type="ECO:0000256" key="4">
    <source>
        <dbReference type="ARBA" id="ARBA00022989"/>
    </source>
</evidence>
<comment type="caution">
    <text evidence="7">The sequence shown here is derived from an EMBL/GenBank/DDBJ whole genome shotgun (WGS) entry which is preliminary data.</text>
</comment>
<feature type="transmembrane region" description="Helical" evidence="6">
    <location>
        <begin position="286"/>
        <end position="310"/>
    </location>
</feature>
<dbReference type="Proteomes" id="UP001224428">
    <property type="component" value="Unassembled WGS sequence"/>
</dbReference>
<reference evidence="7" key="1">
    <citation type="submission" date="2023-05" db="EMBL/GenBank/DDBJ databases">
        <title>Mycoplasma phocimorsus sp. nov., isolated from Scandinavian patients with seal finger or septic arthritis after contact with seals.</title>
        <authorList>
            <person name="Skafte-Holm A."/>
            <person name="Pedersen T.R."/>
            <person name="Froelund M."/>
            <person name="Stegger M."/>
            <person name="Qvortrup K."/>
            <person name="Michaels D.L."/>
            <person name="Brown D.R."/>
            <person name="Jensen J.S."/>
        </authorList>
    </citation>
    <scope>NUCLEOTIDE SEQUENCE</scope>
    <source>
        <strain evidence="7">M5725</strain>
    </source>
</reference>
<gene>
    <name evidence="7" type="ORF">QLQ80_00955</name>
</gene>
<keyword evidence="4 6" id="KW-1133">Transmembrane helix</keyword>
<dbReference type="EMBL" id="JASDDP010000010">
    <property type="protein sequence ID" value="MDJ1645660.1"/>
    <property type="molecule type" value="Genomic_DNA"/>
</dbReference>
<dbReference type="AlphaFoldDB" id="A0AAJ1UWP3"/>
<proteinExistence type="predicted"/>
<keyword evidence="8" id="KW-1185">Reference proteome</keyword>
<dbReference type="GO" id="GO:0005886">
    <property type="term" value="C:plasma membrane"/>
    <property type="evidence" value="ECO:0007669"/>
    <property type="project" value="UniProtKB-SubCell"/>
</dbReference>
<evidence type="ECO:0000256" key="6">
    <source>
        <dbReference type="SAM" id="Phobius"/>
    </source>
</evidence>
<dbReference type="InterPro" id="IPR017039">
    <property type="entry name" value="Virul_fac_BrkB"/>
</dbReference>
<evidence type="ECO:0000313" key="7">
    <source>
        <dbReference type="EMBL" id="MDJ1645660.1"/>
    </source>
</evidence>
<evidence type="ECO:0000313" key="8">
    <source>
        <dbReference type="Proteomes" id="UP001224428"/>
    </source>
</evidence>
<name>A0AAJ1UWP3_9MOLU</name>
<comment type="subcellular location">
    <subcellularLocation>
        <location evidence="1">Cell membrane</location>
        <topology evidence="1">Multi-pass membrane protein</topology>
    </subcellularLocation>
</comment>
<protein>
    <submittedName>
        <fullName evidence="7">YhjD/YihY/BrkB family envelope integrity protein</fullName>
    </submittedName>
</protein>
<dbReference type="PANTHER" id="PTHR30213:SF0">
    <property type="entry name" value="UPF0761 MEMBRANE PROTEIN YIHY"/>
    <property type="match status" value="1"/>
</dbReference>
<evidence type="ECO:0000256" key="2">
    <source>
        <dbReference type="ARBA" id="ARBA00022475"/>
    </source>
</evidence>